<gene>
    <name evidence="3" type="ORF">ENS29_10130</name>
</gene>
<accession>A0A7C4RST8</accession>
<dbReference type="PROSITE" id="PS00139">
    <property type="entry name" value="THIOL_PROTEASE_CYS"/>
    <property type="match status" value="1"/>
</dbReference>
<dbReference type="InterPro" id="IPR000668">
    <property type="entry name" value="Peptidase_C1A_C"/>
</dbReference>
<dbReference type="InterPro" id="IPR039417">
    <property type="entry name" value="Peptidase_C1A_papain-like"/>
</dbReference>
<dbReference type="AlphaFoldDB" id="A0A7C4RST8"/>
<dbReference type="GO" id="GO:0006508">
    <property type="term" value="P:proteolysis"/>
    <property type="evidence" value="ECO:0007669"/>
    <property type="project" value="InterPro"/>
</dbReference>
<dbReference type="PRINTS" id="PR00705">
    <property type="entry name" value="PAPAIN"/>
</dbReference>
<dbReference type="Pfam" id="PF00112">
    <property type="entry name" value="Peptidase_C1"/>
    <property type="match status" value="1"/>
</dbReference>
<evidence type="ECO:0000313" key="3">
    <source>
        <dbReference type="EMBL" id="HGU33198.1"/>
    </source>
</evidence>
<evidence type="ECO:0000256" key="1">
    <source>
        <dbReference type="ARBA" id="ARBA00008455"/>
    </source>
</evidence>
<feature type="domain" description="Peptidase C1A papain C-terminal" evidence="2">
    <location>
        <begin position="80"/>
        <end position="295"/>
    </location>
</feature>
<dbReference type="PROSITE" id="PS00639">
    <property type="entry name" value="THIOL_PROTEASE_HIS"/>
    <property type="match status" value="1"/>
</dbReference>
<dbReference type="CDD" id="cd02248">
    <property type="entry name" value="Peptidase_C1A"/>
    <property type="match status" value="1"/>
</dbReference>
<dbReference type="SUPFAM" id="SSF54001">
    <property type="entry name" value="Cysteine proteinases"/>
    <property type="match status" value="1"/>
</dbReference>
<dbReference type="SMART" id="SM00645">
    <property type="entry name" value="Pept_C1"/>
    <property type="match status" value="1"/>
</dbReference>
<dbReference type="EMBL" id="DSUH01000233">
    <property type="protein sequence ID" value="HGU33198.1"/>
    <property type="molecule type" value="Genomic_DNA"/>
</dbReference>
<organism evidence="3">
    <name type="scientific">Desulfatirhabdium butyrativorans</name>
    <dbReference type="NCBI Taxonomy" id="340467"/>
    <lineage>
        <taxon>Bacteria</taxon>
        <taxon>Pseudomonadati</taxon>
        <taxon>Thermodesulfobacteriota</taxon>
        <taxon>Desulfobacteria</taxon>
        <taxon>Desulfobacterales</taxon>
        <taxon>Desulfatirhabdiaceae</taxon>
        <taxon>Desulfatirhabdium</taxon>
    </lineage>
</organism>
<dbReference type="InterPro" id="IPR038765">
    <property type="entry name" value="Papain-like_cys_pep_sf"/>
</dbReference>
<dbReference type="PANTHER" id="PTHR12411">
    <property type="entry name" value="CYSTEINE PROTEASE FAMILY C1-RELATED"/>
    <property type="match status" value="1"/>
</dbReference>
<dbReference type="InterPro" id="IPR000169">
    <property type="entry name" value="Pept_cys_AS"/>
</dbReference>
<comment type="similarity">
    <text evidence="1">Belongs to the peptidase C1 family.</text>
</comment>
<sequence>MRIKWMSLVAVICSVVMVGAVYAISLEEIQAAIQQQGAKWTAGENTIWNKPTTEKQHLVGTILERKNLSAVDTENKVQTLPASFDWRDYGVVTPVKDQGNCGSCWAFASVGELESLIVMPEGNVLQGWLDLSEQFLVSYNFSNNGCNGGYMNRAADFLVKTGTPSEACKPYTATSSKLPLPCRNWKAEAEKIGSWEYVPKTVDALKAAVYQQPIATAFNVYSDFYSYTGGIYEHVSGGFEGGHAVLVVGWDDASQCFIVKNSWGTEWGESGYFRIAYTQMFNEVEFGSDSIQYSIVAVTSF</sequence>
<protein>
    <recommendedName>
        <fullName evidence="2">Peptidase C1A papain C-terminal domain-containing protein</fullName>
    </recommendedName>
</protein>
<dbReference type="Gene3D" id="3.90.70.10">
    <property type="entry name" value="Cysteine proteinases"/>
    <property type="match status" value="1"/>
</dbReference>
<dbReference type="GO" id="GO:0008234">
    <property type="term" value="F:cysteine-type peptidase activity"/>
    <property type="evidence" value="ECO:0007669"/>
    <property type="project" value="InterPro"/>
</dbReference>
<dbReference type="InterPro" id="IPR025660">
    <property type="entry name" value="Pept_his_AS"/>
</dbReference>
<dbReference type="InterPro" id="IPR013128">
    <property type="entry name" value="Peptidase_C1A"/>
</dbReference>
<name>A0A7C4RST8_9BACT</name>
<comment type="caution">
    <text evidence="3">The sequence shown here is derived from an EMBL/GenBank/DDBJ whole genome shotgun (WGS) entry which is preliminary data.</text>
</comment>
<reference evidence="3" key="1">
    <citation type="journal article" date="2020" name="mSystems">
        <title>Genome- and Community-Level Interaction Insights into Carbon Utilization and Element Cycling Functions of Hydrothermarchaeota in Hydrothermal Sediment.</title>
        <authorList>
            <person name="Zhou Z."/>
            <person name="Liu Y."/>
            <person name="Xu W."/>
            <person name="Pan J."/>
            <person name="Luo Z.H."/>
            <person name="Li M."/>
        </authorList>
    </citation>
    <scope>NUCLEOTIDE SEQUENCE [LARGE SCALE GENOMIC DNA]</scope>
    <source>
        <strain evidence="3">SpSt-477</strain>
    </source>
</reference>
<evidence type="ECO:0000259" key="2">
    <source>
        <dbReference type="SMART" id="SM00645"/>
    </source>
</evidence>
<proteinExistence type="inferred from homology"/>